<organism evidence="1 2">
    <name type="scientific">Streptomyces cellulosae</name>
    <dbReference type="NCBI Taxonomy" id="1968"/>
    <lineage>
        <taxon>Bacteria</taxon>
        <taxon>Bacillati</taxon>
        <taxon>Actinomycetota</taxon>
        <taxon>Actinomycetes</taxon>
        <taxon>Kitasatosporales</taxon>
        <taxon>Streptomycetaceae</taxon>
        <taxon>Streptomyces</taxon>
    </lineage>
</organism>
<reference evidence="1 2" key="1">
    <citation type="submission" date="2024-10" db="EMBL/GenBank/DDBJ databases">
        <title>The Natural Products Discovery Center: Release of the First 8490 Sequenced Strains for Exploring Actinobacteria Biosynthetic Diversity.</title>
        <authorList>
            <person name="Kalkreuter E."/>
            <person name="Kautsar S.A."/>
            <person name="Yang D."/>
            <person name="Bader C.D."/>
            <person name="Teijaro C.N."/>
            <person name="Fluegel L."/>
            <person name="Davis C.M."/>
            <person name="Simpson J.R."/>
            <person name="Lauterbach L."/>
            <person name="Steele A.D."/>
            <person name="Gui C."/>
            <person name="Meng S."/>
            <person name="Li G."/>
            <person name="Viehrig K."/>
            <person name="Ye F."/>
            <person name="Su P."/>
            <person name="Kiefer A.F."/>
            <person name="Nichols A."/>
            <person name="Cepeda A.J."/>
            <person name="Yan W."/>
            <person name="Fan B."/>
            <person name="Jiang Y."/>
            <person name="Adhikari A."/>
            <person name="Zheng C.-J."/>
            <person name="Schuster L."/>
            <person name="Cowan T.M."/>
            <person name="Smanski M.J."/>
            <person name="Chevrette M.G."/>
            <person name="De Carvalho L.P.S."/>
            <person name="Shen B."/>
        </authorList>
    </citation>
    <scope>NUCLEOTIDE SEQUENCE [LARGE SCALE GENOMIC DNA]</scope>
    <source>
        <strain evidence="1 2">NPDC051599</strain>
    </source>
</reference>
<dbReference type="RefSeq" id="WP_398659332.1">
    <property type="nucleotide sequence ID" value="NZ_JBITDC010000012.1"/>
</dbReference>
<dbReference type="Gene3D" id="3.40.50.720">
    <property type="entry name" value="NAD(P)-binding Rossmann-like Domain"/>
    <property type="match status" value="1"/>
</dbReference>
<evidence type="ECO:0000313" key="1">
    <source>
        <dbReference type="EMBL" id="MFI5678818.1"/>
    </source>
</evidence>
<sequence>MAGVVSERCFMCNTEIGTPTALVTGANKGIGLETVRRLAHQGFRVYLGARSAGSPPRTASRHSFCSST</sequence>
<evidence type="ECO:0000313" key="2">
    <source>
        <dbReference type="Proteomes" id="UP001612415"/>
    </source>
</evidence>
<dbReference type="InterPro" id="IPR002347">
    <property type="entry name" value="SDR_fam"/>
</dbReference>
<accession>A0ABW7Y8W0</accession>
<dbReference type="EMBL" id="JBITDC010000012">
    <property type="protein sequence ID" value="MFI5678818.1"/>
    <property type="molecule type" value="Genomic_DNA"/>
</dbReference>
<comment type="caution">
    <text evidence="1">The sequence shown here is derived from an EMBL/GenBank/DDBJ whole genome shotgun (WGS) entry which is preliminary data.</text>
</comment>
<dbReference type="SUPFAM" id="SSF51735">
    <property type="entry name" value="NAD(P)-binding Rossmann-fold domains"/>
    <property type="match status" value="1"/>
</dbReference>
<dbReference type="InterPro" id="IPR036291">
    <property type="entry name" value="NAD(P)-bd_dom_sf"/>
</dbReference>
<proteinExistence type="predicted"/>
<name>A0ABW7Y8W0_STRCE</name>
<gene>
    <name evidence="1" type="ORF">ACIA8P_29845</name>
</gene>
<protein>
    <submittedName>
        <fullName evidence="1">SDR family NAD(P)-dependent oxidoreductase</fullName>
    </submittedName>
</protein>
<dbReference type="Pfam" id="PF00106">
    <property type="entry name" value="adh_short"/>
    <property type="match status" value="1"/>
</dbReference>
<keyword evidence="2" id="KW-1185">Reference proteome</keyword>
<dbReference type="Proteomes" id="UP001612415">
    <property type="component" value="Unassembled WGS sequence"/>
</dbReference>